<dbReference type="Gene3D" id="3.40.640.10">
    <property type="entry name" value="Type I PLP-dependent aspartate aminotransferase-like (Major domain)"/>
    <property type="match status" value="1"/>
</dbReference>
<dbReference type="SUPFAM" id="SSF53383">
    <property type="entry name" value="PLP-dependent transferases"/>
    <property type="match status" value="1"/>
</dbReference>
<evidence type="ECO:0000313" key="4">
    <source>
        <dbReference type="Proteomes" id="UP000664203"/>
    </source>
</evidence>
<protein>
    <submittedName>
        <fullName evidence="3">Uncharacterized protein</fullName>
    </submittedName>
</protein>
<dbReference type="GO" id="GO:0030170">
    <property type="term" value="F:pyridoxal phosphate binding"/>
    <property type="evidence" value="ECO:0007669"/>
    <property type="project" value="InterPro"/>
</dbReference>
<dbReference type="InterPro" id="IPR015424">
    <property type="entry name" value="PyrdxlP-dep_Trfase"/>
</dbReference>
<dbReference type="Gene3D" id="3.90.1150.10">
    <property type="entry name" value="Aspartate Aminotransferase, domain 1"/>
    <property type="match status" value="1"/>
</dbReference>
<evidence type="ECO:0000256" key="1">
    <source>
        <dbReference type="ARBA" id="ARBA00022898"/>
    </source>
</evidence>
<dbReference type="InterPro" id="IPR005814">
    <property type="entry name" value="Aminotrans_3"/>
</dbReference>
<sequence>MTSHHIHNIGDRYREAFRRFFTAEPISLHGHVSDASSPTLLTSLISHLGSRHSTSGSNPFLREDDKANPYVAILEGSYGAGYGPLAHTSVLDFVRPLANGRIPIVIKTHNAAKIDDQVRKAKRIGCVALIAEIVRARDGVVISRTAWKHLLRACEKHNLILIVDEALTAIRCGAPFAYQLPQFQKHGLPDLVLFGKAVKTNGIAVDWRGINMQKLGVADPEERSFIALQWQERLTEMAPASSLLTSWGTIVLAEKEQWPQRASAIGHILRQFTKSEGIKSSLIGGLHSLIYLRVQDQARIASPVMGANAGKYVRWFPTMDVVMTSEEELRTKVFGPDSIVHRRDVSAYLTSKGVELGFCSRCGQAVEAGLRPSCQLCVVRTCEECEPGKHTCPMEGMSR</sequence>
<reference evidence="3" key="1">
    <citation type="submission" date="2021-03" db="EMBL/GenBank/DDBJ databases">
        <authorList>
            <person name="Tagirdzhanova G."/>
        </authorList>
    </citation>
    <scope>NUCLEOTIDE SEQUENCE</scope>
</reference>
<dbReference type="InterPro" id="IPR015421">
    <property type="entry name" value="PyrdxlP-dep_Trfase_major"/>
</dbReference>
<dbReference type="GO" id="GO:0008483">
    <property type="term" value="F:transaminase activity"/>
    <property type="evidence" value="ECO:0007669"/>
    <property type="project" value="InterPro"/>
</dbReference>
<comment type="caution">
    <text evidence="3">The sequence shown here is derived from an EMBL/GenBank/DDBJ whole genome shotgun (WGS) entry which is preliminary data.</text>
</comment>
<comment type="similarity">
    <text evidence="2">Belongs to the class-III pyridoxal-phosphate-dependent aminotransferase family.</text>
</comment>
<gene>
    <name evidence="3" type="ORF">ALECFALPRED_003686</name>
</gene>
<proteinExistence type="inferred from homology"/>
<organism evidence="3 4">
    <name type="scientific">Alectoria fallacina</name>
    <dbReference type="NCBI Taxonomy" id="1903189"/>
    <lineage>
        <taxon>Eukaryota</taxon>
        <taxon>Fungi</taxon>
        <taxon>Dikarya</taxon>
        <taxon>Ascomycota</taxon>
        <taxon>Pezizomycotina</taxon>
        <taxon>Lecanoromycetes</taxon>
        <taxon>OSLEUM clade</taxon>
        <taxon>Lecanoromycetidae</taxon>
        <taxon>Lecanorales</taxon>
        <taxon>Lecanorineae</taxon>
        <taxon>Parmeliaceae</taxon>
        <taxon>Alectoria</taxon>
    </lineage>
</organism>
<dbReference type="Proteomes" id="UP000664203">
    <property type="component" value="Unassembled WGS sequence"/>
</dbReference>
<dbReference type="InterPro" id="IPR015422">
    <property type="entry name" value="PyrdxlP-dep_Trfase_small"/>
</dbReference>
<accession>A0A8H3FLL8</accession>
<keyword evidence="1 2" id="KW-0663">Pyridoxal phosphate</keyword>
<dbReference type="Pfam" id="PF00202">
    <property type="entry name" value="Aminotran_3"/>
    <property type="match status" value="1"/>
</dbReference>
<dbReference type="EMBL" id="CAJPDR010000227">
    <property type="protein sequence ID" value="CAF9927342.1"/>
    <property type="molecule type" value="Genomic_DNA"/>
</dbReference>
<evidence type="ECO:0000256" key="2">
    <source>
        <dbReference type="RuleBase" id="RU003560"/>
    </source>
</evidence>
<dbReference type="OrthoDB" id="406765at2759"/>
<name>A0A8H3FLL8_9LECA</name>
<keyword evidence="4" id="KW-1185">Reference proteome</keyword>
<dbReference type="AlphaFoldDB" id="A0A8H3FLL8"/>
<evidence type="ECO:0000313" key="3">
    <source>
        <dbReference type="EMBL" id="CAF9927342.1"/>
    </source>
</evidence>